<dbReference type="EMBL" id="SRLO01000002">
    <property type="protein sequence ID" value="TNN89299.1"/>
    <property type="molecule type" value="Genomic_DNA"/>
</dbReference>
<protein>
    <submittedName>
        <fullName evidence="1">Uncharacterized protein</fullName>
    </submittedName>
</protein>
<dbReference type="AlphaFoldDB" id="A0A4Z2JGA3"/>
<comment type="caution">
    <text evidence="1">The sequence shown here is derived from an EMBL/GenBank/DDBJ whole genome shotgun (WGS) entry which is preliminary data.</text>
</comment>
<evidence type="ECO:0000313" key="1">
    <source>
        <dbReference type="EMBL" id="TNN89299.1"/>
    </source>
</evidence>
<sequence>MDSSSSSSMAKSYCCMRYTVNSCAASAGSGDTRISTAGMNTMKVKGNEDLNMLSNTSLASSNIVAIV</sequence>
<proteinExistence type="predicted"/>
<reference evidence="1 2" key="1">
    <citation type="submission" date="2019-03" db="EMBL/GenBank/DDBJ databases">
        <title>First draft genome of Liparis tanakae, snailfish: a comprehensive survey of snailfish specific genes.</title>
        <authorList>
            <person name="Kim W."/>
            <person name="Song I."/>
            <person name="Jeong J.-H."/>
            <person name="Kim D."/>
            <person name="Kim S."/>
            <person name="Ryu S."/>
            <person name="Song J.Y."/>
            <person name="Lee S.K."/>
        </authorList>
    </citation>
    <scope>NUCLEOTIDE SEQUENCE [LARGE SCALE GENOMIC DNA]</scope>
    <source>
        <tissue evidence="1">Muscle</tissue>
    </source>
</reference>
<dbReference type="Proteomes" id="UP000314294">
    <property type="component" value="Unassembled WGS sequence"/>
</dbReference>
<gene>
    <name evidence="1" type="ORF">EYF80_000587</name>
</gene>
<name>A0A4Z2JGA3_9TELE</name>
<evidence type="ECO:0000313" key="2">
    <source>
        <dbReference type="Proteomes" id="UP000314294"/>
    </source>
</evidence>
<keyword evidence="2" id="KW-1185">Reference proteome</keyword>
<organism evidence="1 2">
    <name type="scientific">Liparis tanakae</name>
    <name type="common">Tanaka's snailfish</name>
    <dbReference type="NCBI Taxonomy" id="230148"/>
    <lineage>
        <taxon>Eukaryota</taxon>
        <taxon>Metazoa</taxon>
        <taxon>Chordata</taxon>
        <taxon>Craniata</taxon>
        <taxon>Vertebrata</taxon>
        <taxon>Euteleostomi</taxon>
        <taxon>Actinopterygii</taxon>
        <taxon>Neopterygii</taxon>
        <taxon>Teleostei</taxon>
        <taxon>Neoteleostei</taxon>
        <taxon>Acanthomorphata</taxon>
        <taxon>Eupercaria</taxon>
        <taxon>Perciformes</taxon>
        <taxon>Cottioidei</taxon>
        <taxon>Cottales</taxon>
        <taxon>Liparidae</taxon>
        <taxon>Liparis</taxon>
    </lineage>
</organism>
<accession>A0A4Z2JGA3</accession>